<dbReference type="AlphaFoldDB" id="X1INX4"/>
<comment type="caution">
    <text evidence="1">The sequence shown here is derived from an EMBL/GenBank/DDBJ whole genome shotgun (WGS) entry which is preliminary data.</text>
</comment>
<accession>X1INX4</accession>
<feature type="non-terminal residue" evidence="1">
    <location>
        <position position="56"/>
    </location>
</feature>
<protein>
    <submittedName>
        <fullName evidence="1">Uncharacterized protein</fullName>
    </submittedName>
</protein>
<reference evidence="1" key="1">
    <citation type="journal article" date="2014" name="Front. Microbiol.">
        <title>High frequency of phylogenetically diverse reductive dehalogenase-homologous genes in deep subseafloor sedimentary metagenomes.</title>
        <authorList>
            <person name="Kawai M."/>
            <person name="Futagami T."/>
            <person name="Toyoda A."/>
            <person name="Takaki Y."/>
            <person name="Nishi S."/>
            <person name="Hori S."/>
            <person name="Arai W."/>
            <person name="Tsubouchi T."/>
            <person name="Morono Y."/>
            <person name="Uchiyama I."/>
            <person name="Ito T."/>
            <person name="Fujiyama A."/>
            <person name="Inagaki F."/>
            <person name="Takami H."/>
        </authorList>
    </citation>
    <scope>NUCLEOTIDE SEQUENCE</scope>
    <source>
        <strain evidence="1">Expedition CK06-06</strain>
    </source>
</reference>
<evidence type="ECO:0000313" key="1">
    <source>
        <dbReference type="EMBL" id="GAH84136.1"/>
    </source>
</evidence>
<proteinExistence type="predicted"/>
<sequence>MEKLAPIGLIRSRTIQKEAPTAGVQTVMHKLPMTYPWYYLGVRVEDQDVNINTDVT</sequence>
<gene>
    <name evidence="1" type="ORF">S03H2_57808</name>
</gene>
<organism evidence="1">
    <name type="scientific">marine sediment metagenome</name>
    <dbReference type="NCBI Taxonomy" id="412755"/>
    <lineage>
        <taxon>unclassified sequences</taxon>
        <taxon>metagenomes</taxon>
        <taxon>ecological metagenomes</taxon>
    </lineage>
</organism>
<name>X1INX4_9ZZZZ</name>
<dbReference type="EMBL" id="BARU01037068">
    <property type="protein sequence ID" value="GAH84136.1"/>
    <property type="molecule type" value="Genomic_DNA"/>
</dbReference>